<evidence type="ECO:0000313" key="3">
    <source>
        <dbReference type="WBParaSite" id="jg2909"/>
    </source>
</evidence>
<reference evidence="3" key="1">
    <citation type="submission" date="2022-11" db="UniProtKB">
        <authorList>
            <consortium name="WormBaseParasite"/>
        </authorList>
    </citation>
    <scope>IDENTIFICATION</scope>
</reference>
<dbReference type="AlphaFoldDB" id="A0A915E7L3"/>
<dbReference type="WBParaSite" id="jg2909">
    <property type="protein sequence ID" value="jg2909"/>
    <property type="gene ID" value="jg2909"/>
</dbReference>
<name>A0A915E7L3_9BILA</name>
<dbReference type="Proteomes" id="UP000887574">
    <property type="component" value="Unplaced"/>
</dbReference>
<keyword evidence="2" id="KW-1185">Reference proteome</keyword>
<evidence type="ECO:0000313" key="2">
    <source>
        <dbReference type="Proteomes" id="UP000887574"/>
    </source>
</evidence>
<proteinExistence type="predicted"/>
<feature type="coiled-coil region" evidence="1">
    <location>
        <begin position="83"/>
        <end position="121"/>
    </location>
</feature>
<organism evidence="2 3">
    <name type="scientific">Ditylenchus dipsaci</name>
    <dbReference type="NCBI Taxonomy" id="166011"/>
    <lineage>
        <taxon>Eukaryota</taxon>
        <taxon>Metazoa</taxon>
        <taxon>Ecdysozoa</taxon>
        <taxon>Nematoda</taxon>
        <taxon>Chromadorea</taxon>
        <taxon>Rhabditida</taxon>
        <taxon>Tylenchina</taxon>
        <taxon>Tylenchomorpha</taxon>
        <taxon>Sphaerularioidea</taxon>
        <taxon>Anguinidae</taxon>
        <taxon>Anguininae</taxon>
        <taxon>Ditylenchus</taxon>
    </lineage>
</organism>
<evidence type="ECO:0000256" key="1">
    <source>
        <dbReference type="SAM" id="Coils"/>
    </source>
</evidence>
<keyword evidence="1" id="KW-0175">Coiled coil</keyword>
<sequence>MPVSEFRWRALFKNFAFSTLNMFSEDSAACFEKDEAQSTLTELLEDLNIAAAVVSESCLNELWEAVAISSKAIEKEHQSLPSHEALSKSIEQERENLKMAMEKIEGVKQRQENALRDYRSAEPSKSKIFGKELPAFTVEAAEQSSKEQLHLMVSDYYKFLLAEKKKLQWKKACLVKTC</sequence>
<accession>A0A915E7L3</accession>
<protein>
    <submittedName>
        <fullName evidence="3">Uncharacterized protein</fullName>
    </submittedName>
</protein>